<proteinExistence type="predicted"/>
<organism evidence="1">
    <name type="scientific">Hyperionvirus sp</name>
    <dbReference type="NCBI Taxonomy" id="2487770"/>
    <lineage>
        <taxon>Viruses</taxon>
        <taxon>Varidnaviria</taxon>
        <taxon>Bamfordvirae</taxon>
        <taxon>Nucleocytoviricota</taxon>
        <taxon>Megaviricetes</taxon>
        <taxon>Imitervirales</taxon>
        <taxon>Mimiviridae</taxon>
        <taxon>Klosneuvirinae</taxon>
    </lineage>
</organism>
<gene>
    <name evidence="1" type="ORF">Hyperionvirus4_66</name>
</gene>
<sequence>MNIFIYIFKNYFFKCYESISFLSMAIYRLKPAKQK</sequence>
<reference evidence="1" key="1">
    <citation type="submission" date="2018-10" db="EMBL/GenBank/DDBJ databases">
        <title>Hidden diversity of soil giant viruses.</title>
        <authorList>
            <person name="Schulz F."/>
            <person name="Alteio L."/>
            <person name="Goudeau D."/>
            <person name="Ryan E.M."/>
            <person name="Malmstrom R.R."/>
            <person name="Blanchard J."/>
            <person name="Woyke T."/>
        </authorList>
    </citation>
    <scope>NUCLEOTIDE SEQUENCE</scope>
    <source>
        <strain evidence="1">HYV1</strain>
    </source>
</reference>
<protein>
    <submittedName>
        <fullName evidence="1">Uncharacterized protein</fullName>
    </submittedName>
</protein>
<dbReference type="EMBL" id="MK072386">
    <property type="protein sequence ID" value="AYV83101.1"/>
    <property type="molecule type" value="Genomic_DNA"/>
</dbReference>
<accession>A0A3G5AA66</accession>
<name>A0A3G5AA66_9VIRU</name>
<evidence type="ECO:0000313" key="1">
    <source>
        <dbReference type="EMBL" id="AYV83101.1"/>
    </source>
</evidence>